<gene>
    <name evidence="7" type="ORF">PPENT_87.1.T1030101</name>
</gene>
<sequence>MNKCQQIGFIYCVSGKCNHFGLCLDLYLGTACSLLLMTLCIYQITVRVIEQRRFYKRKQILFLIILLADTFFFIFTMDRNLAFAYFLYFYFDQSFLIFLVYFFTKKATDLNVYNKSNTKLVRGCTYGLFAFFSILLLIDIIVYYLRQGYGNYITLFVIRVVELFASIIFIIGAYFLNKKMNALITEQIIFTNRMTGVEKTQFIKIRNIKLKFWTLVCVTAIGQVIQWSADLSYFIYSQSNQTLNQTQQQCYFPAYNIVLTPQVDLLICLFGYFLPLFCAVYLFWFKKKQVGIIRSGKFTRTILSQIIKLIKQFILFFKIKLKKKQYKLQTIILQHYLINKYLQLIKYIYVHDERRYDFHQLYQITMSWDAYVTNLTANGVLEYAAIIGLDGNIWASNLGVAALPSYQADVPDEKNPDVTTKVAYDEKAAFVHALTHNGESGNKAGVRINNQKYYSVQFDGESKTWYLKKNKGGACVAWANTVAVFASFSQTINAENGAPQNASDCNKRVIDMAKYLADAGY</sequence>
<feature type="transmembrane region" description="Helical" evidence="6">
    <location>
        <begin position="26"/>
        <end position="48"/>
    </location>
</feature>
<dbReference type="Pfam" id="PF00235">
    <property type="entry name" value="Profilin"/>
    <property type="match status" value="1"/>
</dbReference>
<dbReference type="PANTHER" id="PTHR11604">
    <property type="entry name" value="PROFILIN"/>
    <property type="match status" value="1"/>
</dbReference>
<dbReference type="GO" id="GO:0005938">
    <property type="term" value="C:cell cortex"/>
    <property type="evidence" value="ECO:0007669"/>
    <property type="project" value="TreeGrafter"/>
</dbReference>
<dbReference type="PANTHER" id="PTHR11604:SF0">
    <property type="entry name" value="PROFILIN"/>
    <property type="match status" value="1"/>
</dbReference>
<organism evidence="7 8">
    <name type="scientific">Paramecium pentaurelia</name>
    <dbReference type="NCBI Taxonomy" id="43138"/>
    <lineage>
        <taxon>Eukaryota</taxon>
        <taxon>Sar</taxon>
        <taxon>Alveolata</taxon>
        <taxon>Ciliophora</taxon>
        <taxon>Intramacronucleata</taxon>
        <taxon>Oligohymenophorea</taxon>
        <taxon>Peniculida</taxon>
        <taxon>Parameciidae</taxon>
        <taxon>Paramecium</taxon>
    </lineage>
</organism>
<keyword evidence="3 5" id="KW-0009">Actin-binding</keyword>
<keyword evidence="6" id="KW-0472">Membrane</keyword>
<dbReference type="GO" id="GO:0003785">
    <property type="term" value="F:actin monomer binding"/>
    <property type="evidence" value="ECO:0007669"/>
    <property type="project" value="TreeGrafter"/>
</dbReference>
<keyword evidence="6" id="KW-1133">Transmembrane helix</keyword>
<feature type="transmembrane region" description="Helical" evidence="6">
    <location>
        <begin position="124"/>
        <end position="146"/>
    </location>
</feature>
<evidence type="ECO:0000256" key="4">
    <source>
        <dbReference type="ARBA" id="ARBA00023212"/>
    </source>
</evidence>
<dbReference type="OrthoDB" id="309229at2759"/>
<dbReference type="CDD" id="cd00148">
    <property type="entry name" value="PROF"/>
    <property type="match status" value="1"/>
</dbReference>
<dbReference type="InterPro" id="IPR048278">
    <property type="entry name" value="PFN"/>
</dbReference>
<keyword evidence="4" id="KW-0206">Cytoskeleton</keyword>
<proteinExistence type="inferred from homology"/>
<reference evidence="7" key="1">
    <citation type="submission" date="2021-01" db="EMBL/GenBank/DDBJ databases">
        <authorList>
            <consortium name="Genoscope - CEA"/>
            <person name="William W."/>
        </authorList>
    </citation>
    <scope>NUCLEOTIDE SEQUENCE</scope>
</reference>
<feature type="transmembrane region" description="Helical" evidence="6">
    <location>
        <begin position="152"/>
        <end position="176"/>
    </location>
</feature>
<evidence type="ECO:0000256" key="2">
    <source>
        <dbReference type="ARBA" id="ARBA00022490"/>
    </source>
</evidence>
<comment type="similarity">
    <text evidence="5">Belongs to the profilin family.</text>
</comment>
<dbReference type="InterPro" id="IPR005455">
    <property type="entry name" value="PFN_euk"/>
</dbReference>
<evidence type="ECO:0000256" key="1">
    <source>
        <dbReference type="ARBA" id="ARBA00004245"/>
    </source>
</evidence>
<evidence type="ECO:0000256" key="5">
    <source>
        <dbReference type="RuleBase" id="RU003909"/>
    </source>
</evidence>
<dbReference type="AlphaFoldDB" id="A0A8S1WWW6"/>
<keyword evidence="2" id="KW-0963">Cytoplasm</keyword>
<dbReference type="EMBL" id="CAJJDO010000103">
    <property type="protein sequence ID" value="CAD8193090.1"/>
    <property type="molecule type" value="Genomic_DNA"/>
</dbReference>
<keyword evidence="6" id="KW-0812">Transmembrane</keyword>
<keyword evidence="8" id="KW-1185">Reference proteome</keyword>
<comment type="caution">
    <text evidence="7">The sequence shown here is derived from an EMBL/GenBank/DDBJ whole genome shotgun (WGS) entry which is preliminary data.</text>
</comment>
<evidence type="ECO:0000256" key="6">
    <source>
        <dbReference type="SAM" id="Phobius"/>
    </source>
</evidence>
<dbReference type="Proteomes" id="UP000689195">
    <property type="component" value="Unassembled WGS sequence"/>
</dbReference>
<feature type="transmembrane region" description="Helical" evidence="6">
    <location>
        <begin position="263"/>
        <end position="284"/>
    </location>
</feature>
<accession>A0A8S1WWW6</accession>
<evidence type="ECO:0000313" key="8">
    <source>
        <dbReference type="Proteomes" id="UP000689195"/>
    </source>
</evidence>
<dbReference type="GO" id="GO:0005856">
    <property type="term" value="C:cytoskeleton"/>
    <property type="evidence" value="ECO:0007669"/>
    <property type="project" value="UniProtKB-SubCell"/>
</dbReference>
<protein>
    <recommendedName>
        <fullName evidence="5">Profilin</fullName>
    </recommendedName>
</protein>
<evidence type="ECO:0000256" key="3">
    <source>
        <dbReference type="ARBA" id="ARBA00023203"/>
    </source>
</evidence>
<comment type="subcellular location">
    <subcellularLocation>
        <location evidence="1">Cytoplasm</location>
        <location evidence="1">Cytoskeleton</location>
    </subcellularLocation>
</comment>
<evidence type="ECO:0000313" key="7">
    <source>
        <dbReference type="EMBL" id="CAD8193090.1"/>
    </source>
</evidence>
<feature type="transmembrane region" description="Helical" evidence="6">
    <location>
        <begin position="212"/>
        <end position="229"/>
    </location>
</feature>
<name>A0A8S1WWW6_9CILI</name>
<feature type="transmembrane region" description="Helical" evidence="6">
    <location>
        <begin position="60"/>
        <end position="77"/>
    </location>
</feature>
<dbReference type="SMART" id="SM00392">
    <property type="entry name" value="PROF"/>
    <property type="match status" value="1"/>
</dbReference>
<feature type="transmembrane region" description="Helical" evidence="6">
    <location>
        <begin position="83"/>
        <end position="103"/>
    </location>
</feature>